<gene>
    <name evidence="2" type="ORF">DASC09_012210</name>
</gene>
<reference evidence="2 3" key="1">
    <citation type="journal article" date="2023" name="Elife">
        <title>Identification of key yeast species and microbe-microbe interactions impacting larval growth of Drosophila in the wild.</title>
        <authorList>
            <person name="Mure A."/>
            <person name="Sugiura Y."/>
            <person name="Maeda R."/>
            <person name="Honda K."/>
            <person name="Sakurai N."/>
            <person name="Takahashi Y."/>
            <person name="Watada M."/>
            <person name="Katoh T."/>
            <person name="Gotoh A."/>
            <person name="Gotoh Y."/>
            <person name="Taniguchi I."/>
            <person name="Nakamura K."/>
            <person name="Hayashi T."/>
            <person name="Katayama T."/>
            <person name="Uemura T."/>
            <person name="Hattori Y."/>
        </authorList>
    </citation>
    <scope>NUCLEOTIDE SEQUENCE [LARGE SCALE GENOMIC DNA]</scope>
    <source>
        <strain evidence="2 3">SC-9</strain>
    </source>
</reference>
<evidence type="ECO:0000259" key="1">
    <source>
        <dbReference type="Pfam" id="PF13380"/>
    </source>
</evidence>
<dbReference type="InterPro" id="IPR036291">
    <property type="entry name" value="NAD(P)-bd_dom_sf"/>
</dbReference>
<dbReference type="PANTHER" id="PTHR33303:SF2">
    <property type="entry name" value="COA-BINDING DOMAIN-CONTAINING PROTEIN"/>
    <property type="match status" value="1"/>
</dbReference>
<accession>A0AAV5QGV1</accession>
<evidence type="ECO:0000313" key="3">
    <source>
        <dbReference type="Proteomes" id="UP001360560"/>
    </source>
</evidence>
<evidence type="ECO:0000313" key="2">
    <source>
        <dbReference type="EMBL" id="GMM33896.1"/>
    </source>
</evidence>
<dbReference type="Gene3D" id="3.40.50.720">
    <property type="entry name" value="NAD(P)-binding Rossmann-like Domain"/>
    <property type="match status" value="1"/>
</dbReference>
<protein>
    <recommendedName>
        <fullName evidence="1">CoA-binding domain-containing protein</fullName>
    </recommendedName>
</protein>
<comment type="caution">
    <text evidence="2">The sequence shown here is derived from an EMBL/GenBank/DDBJ whole genome shotgun (WGS) entry which is preliminary data.</text>
</comment>
<dbReference type="GeneID" id="90071875"/>
<organism evidence="2 3">
    <name type="scientific">Saccharomycopsis crataegensis</name>
    <dbReference type="NCBI Taxonomy" id="43959"/>
    <lineage>
        <taxon>Eukaryota</taxon>
        <taxon>Fungi</taxon>
        <taxon>Dikarya</taxon>
        <taxon>Ascomycota</taxon>
        <taxon>Saccharomycotina</taxon>
        <taxon>Saccharomycetes</taxon>
        <taxon>Saccharomycopsidaceae</taxon>
        <taxon>Saccharomycopsis</taxon>
    </lineage>
</organism>
<feature type="domain" description="CoA-binding" evidence="1">
    <location>
        <begin position="12"/>
        <end position="144"/>
    </location>
</feature>
<dbReference type="Proteomes" id="UP001360560">
    <property type="component" value="Unassembled WGS sequence"/>
</dbReference>
<sequence>MTALGQFFSSSRQFIVVGASSNPDKFGYKVLNWYLTRSLPVIPINPTSKSILGVNTCASITDALNLENLNENQAIDGFSVSFITAPNVTLNIIQELIEKGYNSDGKLKAFWFQPGSYNSEIIRKSKEDLKVDTIIGNDCILVNGDFGISEAKL</sequence>
<dbReference type="PANTHER" id="PTHR33303">
    <property type="entry name" value="CYTOPLASMIC PROTEIN-RELATED"/>
    <property type="match status" value="1"/>
</dbReference>
<keyword evidence="3" id="KW-1185">Reference proteome</keyword>
<dbReference type="AlphaFoldDB" id="A0AAV5QGV1"/>
<dbReference type="Pfam" id="PF13380">
    <property type="entry name" value="CoA_binding_2"/>
    <property type="match status" value="1"/>
</dbReference>
<dbReference type="EMBL" id="BTFZ01000002">
    <property type="protein sequence ID" value="GMM33896.1"/>
    <property type="molecule type" value="Genomic_DNA"/>
</dbReference>
<name>A0AAV5QGV1_9ASCO</name>
<dbReference type="InterPro" id="IPR003781">
    <property type="entry name" value="CoA-bd"/>
</dbReference>
<dbReference type="SUPFAM" id="SSF51735">
    <property type="entry name" value="NAD(P)-binding Rossmann-fold domains"/>
    <property type="match status" value="1"/>
</dbReference>
<dbReference type="RefSeq" id="XP_064850896.1">
    <property type="nucleotide sequence ID" value="XM_064994824.1"/>
</dbReference>
<proteinExistence type="predicted"/>